<dbReference type="PANTHER" id="PTHR13487:SF3">
    <property type="entry name" value="REVERSION-INDUCING CYSTEINE-RICH PROTEIN WITH KAZAL MOTIFS"/>
    <property type="match status" value="1"/>
</dbReference>
<dbReference type="Pfam" id="PF25027">
    <property type="entry name" value="EGF1_RECK"/>
    <property type="match status" value="1"/>
</dbReference>
<protein>
    <submittedName>
        <fullName evidence="6">Reversion-inducing cysteine-rich protein with Kazal motifs</fullName>
    </submittedName>
</protein>
<dbReference type="SUPFAM" id="SSF100895">
    <property type="entry name" value="Kazal-type serine protease inhibitors"/>
    <property type="match status" value="2"/>
</dbReference>
<dbReference type="KEGG" id="tpal:117647303"/>
<dbReference type="InterPro" id="IPR039016">
    <property type="entry name" value="RECK"/>
</dbReference>
<dbReference type="GO" id="GO:0030198">
    <property type="term" value="P:extracellular matrix organization"/>
    <property type="evidence" value="ECO:0007669"/>
    <property type="project" value="TreeGrafter"/>
</dbReference>
<evidence type="ECO:0000259" key="4">
    <source>
        <dbReference type="PROSITE" id="PS51465"/>
    </source>
</evidence>
<keyword evidence="5" id="KW-1185">Reference proteome</keyword>
<dbReference type="CTD" id="8434"/>
<dbReference type="Pfam" id="PF07648">
    <property type="entry name" value="Kazal_2"/>
    <property type="match status" value="3"/>
</dbReference>
<dbReference type="SMART" id="SM00280">
    <property type="entry name" value="KAZAL"/>
    <property type="match status" value="2"/>
</dbReference>
<feature type="compositionally biased region" description="Low complexity" evidence="1">
    <location>
        <begin position="339"/>
        <end position="355"/>
    </location>
</feature>
<feature type="domain" description="Kazal-like" evidence="4">
    <location>
        <begin position="538"/>
        <end position="593"/>
    </location>
</feature>
<dbReference type="GO" id="GO:0005886">
    <property type="term" value="C:plasma membrane"/>
    <property type="evidence" value="ECO:0007669"/>
    <property type="project" value="TreeGrafter"/>
</dbReference>
<dbReference type="CDD" id="cd00104">
    <property type="entry name" value="KAZAL_FS"/>
    <property type="match status" value="1"/>
</dbReference>
<dbReference type="InterPro" id="IPR056978">
    <property type="entry name" value="CC4_RECK"/>
</dbReference>
<organism evidence="6">
    <name type="scientific">Thrips palmi</name>
    <name type="common">Melon thrips</name>
    <dbReference type="NCBI Taxonomy" id="161013"/>
    <lineage>
        <taxon>Eukaryota</taxon>
        <taxon>Metazoa</taxon>
        <taxon>Ecdysozoa</taxon>
        <taxon>Arthropoda</taxon>
        <taxon>Hexapoda</taxon>
        <taxon>Insecta</taxon>
        <taxon>Pterygota</taxon>
        <taxon>Neoptera</taxon>
        <taxon>Paraneoptera</taxon>
        <taxon>Thysanoptera</taxon>
        <taxon>Terebrantia</taxon>
        <taxon>Thripoidea</taxon>
        <taxon>Thripidae</taxon>
        <taxon>Thrips</taxon>
    </lineage>
</organism>
<dbReference type="InterPro" id="IPR002350">
    <property type="entry name" value="Kazal_dom"/>
</dbReference>
<keyword evidence="2" id="KW-0812">Transmembrane</keyword>
<sequence>MRSLLAFVGLLAAAGLVLPAPTDGSVLPAAEPGRRQRRFHDAELTENGLASLSPNAARREDPDTDDDEDDEEILSPHQFAECCGLAADPTCRQACLSALGAAGGATLGKVLDAVQQAGCGLMLHDPTDAGRLHCCGLARASACRRACQKAFRHDWGAAASGGPLQDCVNRANESALASCLAEVDYPCRPASACAGLDFCAGVLRDDGRSWFRTCGSLADAAARHVASQWWRDGVLTLSDAHLHVQVPLLRGVESCHRGLWTALACLTHAQPCSPRAGALPLCLQDCLRLLPRCVRWSAVPPGFSAEQLCAQLAGPPPCVPIPAAREDDEVAADDPEPPTAAARRQPGAQQGAAPDGDAVCRLGAASDVSVAVGAAVRVPREGSSSPCYTACLCEAPGERGAGAALGRCVDLPCLPHANTCALGQSTVEHRRTVVQGCLVCTCSSGDVLCTQRPCALAVAAASSRSPCGCPPHRVPVCGRNGRTYDNACLARCAGLAVEAVDDMAPGPCPALDPCAATANATRCPANKRCLPDRRLCLSLLAQPCPQFKCVEAPPRCDRRADGPVCDTAGRTHANECSLLLAGASLRHRGACVPGGPVCGADGYTYPSRGAAEEALVLVDYAGKCAPDCGAARCPALPPGCKRGVRAWGACCDACVGVLHAAVNTKALDKAVLAVGKLAEPWPRVASVFSLRALLGQLQELVLEACAVRGHVTRTEQLVVVLRPGDAGDAASVRACYKEAERLAGLFEQSGARVQASLLLSAVVAVDLMPAPVLLADPDKAVSPDAAPVGAVRAAPLSLVLLLLLLHLLIGALRSER</sequence>
<proteinExistence type="predicted"/>
<dbReference type="PROSITE" id="PS00282">
    <property type="entry name" value="KAZAL_1"/>
    <property type="match status" value="1"/>
</dbReference>
<feature type="compositionally biased region" description="Acidic residues" evidence="1">
    <location>
        <begin position="327"/>
        <end position="336"/>
    </location>
</feature>
<feature type="region of interest" description="Disordered" evidence="1">
    <location>
        <begin position="327"/>
        <end position="355"/>
    </location>
</feature>
<dbReference type="FunCoup" id="A0A6P8Z520">
    <property type="interactions" value="442"/>
</dbReference>
<dbReference type="PANTHER" id="PTHR13487">
    <property type="entry name" value="SERINE PROTEASE INHIBITOR"/>
    <property type="match status" value="1"/>
</dbReference>
<feature type="transmembrane region" description="Helical" evidence="2">
    <location>
        <begin position="793"/>
        <end position="812"/>
    </location>
</feature>
<keyword evidence="3" id="KW-0732">Signal</keyword>
<accession>A0A6P8Z520</accession>
<dbReference type="Proteomes" id="UP000515158">
    <property type="component" value="Unplaced"/>
</dbReference>
<feature type="chain" id="PRO_5027783751" evidence="3">
    <location>
        <begin position="20"/>
        <end position="816"/>
    </location>
</feature>
<dbReference type="InterPro" id="IPR036058">
    <property type="entry name" value="Kazal_dom_sf"/>
</dbReference>
<dbReference type="AlphaFoldDB" id="A0A6P8Z520"/>
<evidence type="ECO:0000256" key="2">
    <source>
        <dbReference type="SAM" id="Phobius"/>
    </source>
</evidence>
<feature type="signal peptide" evidence="3">
    <location>
        <begin position="1"/>
        <end position="19"/>
    </location>
</feature>
<dbReference type="InParanoid" id="A0A6P8Z520"/>
<dbReference type="InterPro" id="IPR056976">
    <property type="entry name" value="EGF1_RECK"/>
</dbReference>
<feature type="region of interest" description="Disordered" evidence="1">
    <location>
        <begin position="49"/>
        <end position="71"/>
    </location>
</feature>
<name>A0A6P8Z520_THRPL</name>
<keyword evidence="2" id="KW-0472">Membrane</keyword>
<evidence type="ECO:0000313" key="5">
    <source>
        <dbReference type="Proteomes" id="UP000515158"/>
    </source>
</evidence>
<evidence type="ECO:0000256" key="3">
    <source>
        <dbReference type="SAM" id="SignalP"/>
    </source>
</evidence>
<dbReference type="OrthoDB" id="5956770at2759"/>
<keyword evidence="2" id="KW-1133">Transmembrane helix</keyword>
<evidence type="ECO:0000256" key="1">
    <source>
        <dbReference type="SAM" id="MobiDB-lite"/>
    </source>
</evidence>
<dbReference type="PROSITE" id="PS51465">
    <property type="entry name" value="KAZAL_2"/>
    <property type="match status" value="2"/>
</dbReference>
<dbReference type="Gene3D" id="3.30.60.30">
    <property type="match status" value="2"/>
</dbReference>
<gene>
    <name evidence="6" type="primary">LOC117647303</name>
</gene>
<dbReference type="Pfam" id="PF23332">
    <property type="entry name" value="CC4_RECK"/>
    <property type="match status" value="1"/>
</dbReference>
<reference evidence="6" key="1">
    <citation type="submission" date="2025-08" db="UniProtKB">
        <authorList>
            <consortium name="RefSeq"/>
        </authorList>
    </citation>
    <scope>IDENTIFICATION</scope>
    <source>
        <tissue evidence="6">Total insect</tissue>
    </source>
</reference>
<feature type="compositionally biased region" description="Acidic residues" evidence="1">
    <location>
        <begin position="62"/>
        <end position="71"/>
    </location>
</feature>
<evidence type="ECO:0000313" key="6">
    <source>
        <dbReference type="RefSeq" id="XP_034244901.1"/>
    </source>
</evidence>
<dbReference type="GeneID" id="117647303"/>
<dbReference type="Pfam" id="PF23298">
    <property type="entry name" value="FZ_RECK"/>
    <property type="match status" value="1"/>
</dbReference>
<dbReference type="RefSeq" id="XP_034244901.1">
    <property type="nucleotide sequence ID" value="XM_034389010.1"/>
</dbReference>
<dbReference type="InterPro" id="IPR056979">
    <property type="entry name" value="FZ_RECK"/>
</dbReference>
<dbReference type="GO" id="GO:0008191">
    <property type="term" value="F:metalloendopeptidase inhibitor activity"/>
    <property type="evidence" value="ECO:0007669"/>
    <property type="project" value="InterPro"/>
</dbReference>
<feature type="domain" description="Kazal-like" evidence="4">
    <location>
        <begin position="461"/>
        <end position="510"/>
    </location>
</feature>